<dbReference type="RefSeq" id="WP_150934903.1">
    <property type="nucleotide sequence ID" value="NZ_VYTZ01000006.1"/>
</dbReference>
<evidence type="ECO:0000256" key="5">
    <source>
        <dbReference type="PIRSR" id="PIRSR000097-2"/>
    </source>
</evidence>
<dbReference type="InterPro" id="IPR023210">
    <property type="entry name" value="NADP_OxRdtase_dom"/>
</dbReference>
<dbReference type="Gene3D" id="3.20.20.100">
    <property type="entry name" value="NADP-dependent oxidoreductase domain"/>
    <property type="match status" value="1"/>
</dbReference>
<dbReference type="InterPro" id="IPR036812">
    <property type="entry name" value="NAD(P)_OxRdtase_dom_sf"/>
</dbReference>
<organism evidence="8 9">
    <name type="scientific">Microbispora cellulosiformans</name>
    <dbReference type="NCBI Taxonomy" id="2614688"/>
    <lineage>
        <taxon>Bacteria</taxon>
        <taxon>Bacillati</taxon>
        <taxon>Actinomycetota</taxon>
        <taxon>Actinomycetes</taxon>
        <taxon>Streptosporangiales</taxon>
        <taxon>Streptosporangiaceae</taxon>
        <taxon>Microbispora</taxon>
    </lineage>
</organism>
<evidence type="ECO:0000256" key="3">
    <source>
        <dbReference type="ARBA" id="ARBA00023002"/>
    </source>
</evidence>
<protein>
    <submittedName>
        <fullName evidence="8">Aldo/keto reductase</fullName>
    </submittedName>
</protein>
<dbReference type="Proteomes" id="UP000327011">
    <property type="component" value="Unassembled WGS sequence"/>
</dbReference>
<sequence length="272" mass="30452">MEVIDLNNGVPMPRLGFGVWQVADDEAEKAVTTALEHGYRSIDTARLYQNEEGVGRALRASGIPREELFVTTKLWNDQQGYDEALRAFDDSTRRLGLETVDLYLIHWPSPKQNRYVETWQALEKLYADGRVRAIGVSNFTVETLERLLTETGVVPVLNQIELHPQLAQRELREFHARHGIATEAWSPLGQGRGLLDLPVLAEIGARHGRTAAQVVLRWHLQLGNVVIPKSVTPSRIRENIEVFDFELSADDMAAIDALDAGRRLGPDPATFG</sequence>
<dbReference type="PROSITE" id="PS00062">
    <property type="entry name" value="ALDOKETO_REDUCTASE_2"/>
    <property type="match status" value="1"/>
</dbReference>
<evidence type="ECO:0000256" key="1">
    <source>
        <dbReference type="ARBA" id="ARBA00007905"/>
    </source>
</evidence>
<keyword evidence="3" id="KW-0560">Oxidoreductase</keyword>
<keyword evidence="2" id="KW-0521">NADP</keyword>
<name>A0A5J5K4B8_9ACTN</name>
<dbReference type="InterPro" id="IPR018170">
    <property type="entry name" value="Aldo/ket_reductase_CS"/>
</dbReference>
<comment type="similarity">
    <text evidence="1">Belongs to the aldo/keto reductase family.</text>
</comment>
<dbReference type="PRINTS" id="PR00069">
    <property type="entry name" value="ALDKETRDTASE"/>
</dbReference>
<dbReference type="PANTHER" id="PTHR43827:SF3">
    <property type="entry name" value="NADP-DEPENDENT OXIDOREDUCTASE DOMAIN-CONTAINING PROTEIN"/>
    <property type="match status" value="1"/>
</dbReference>
<accession>A0A5J5K4B8</accession>
<proteinExistence type="inferred from homology"/>
<feature type="binding site" evidence="5">
    <location>
        <position position="106"/>
    </location>
    <ligand>
        <name>substrate</name>
    </ligand>
</feature>
<dbReference type="Pfam" id="PF00248">
    <property type="entry name" value="Aldo_ket_red"/>
    <property type="match status" value="1"/>
</dbReference>
<feature type="site" description="Lowers pKa of active site Tyr" evidence="6">
    <location>
        <position position="73"/>
    </location>
</feature>
<evidence type="ECO:0000313" key="8">
    <source>
        <dbReference type="EMBL" id="KAA9377714.1"/>
    </source>
</evidence>
<dbReference type="PROSITE" id="PS00798">
    <property type="entry name" value="ALDOKETO_REDUCTASE_1"/>
    <property type="match status" value="1"/>
</dbReference>
<feature type="domain" description="NADP-dependent oxidoreductase" evidence="7">
    <location>
        <begin position="15"/>
        <end position="259"/>
    </location>
</feature>
<evidence type="ECO:0000256" key="2">
    <source>
        <dbReference type="ARBA" id="ARBA00022857"/>
    </source>
</evidence>
<dbReference type="GO" id="GO:0016616">
    <property type="term" value="F:oxidoreductase activity, acting on the CH-OH group of donors, NAD or NADP as acceptor"/>
    <property type="evidence" value="ECO:0007669"/>
    <property type="project" value="UniProtKB-ARBA"/>
</dbReference>
<gene>
    <name evidence="8" type="ORF">F5972_19110</name>
</gene>
<evidence type="ECO:0000313" key="9">
    <source>
        <dbReference type="Proteomes" id="UP000327011"/>
    </source>
</evidence>
<evidence type="ECO:0000259" key="7">
    <source>
        <dbReference type="Pfam" id="PF00248"/>
    </source>
</evidence>
<reference evidence="8 9" key="1">
    <citation type="submission" date="2019-09" db="EMBL/GenBank/DDBJ databases">
        <title>Screening of Novel Bioactive Compounds from Soil-Associated.</title>
        <authorList>
            <person name="Gong X."/>
        </authorList>
    </citation>
    <scope>NUCLEOTIDE SEQUENCE [LARGE SCALE GENOMIC DNA]</scope>
    <source>
        <strain evidence="8 9">Gxj-6</strain>
    </source>
</reference>
<dbReference type="EMBL" id="VYTZ01000006">
    <property type="protein sequence ID" value="KAA9377714.1"/>
    <property type="molecule type" value="Genomic_DNA"/>
</dbReference>
<dbReference type="PIRSF" id="PIRSF000097">
    <property type="entry name" value="AKR"/>
    <property type="match status" value="1"/>
</dbReference>
<keyword evidence="9" id="KW-1185">Reference proteome</keyword>
<dbReference type="PANTHER" id="PTHR43827">
    <property type="entry name" value="2,5-DIKETO-D-GLUCONIC ACID REDUCTASE"/>
    <property type="match status" value="1"/>
</dbReference>
<feature type="active site" description="Proton donor" evidence="4">
    <location>
        <position position="48"/>
    </location>
</feature>
<dbReference type="PROSITE" id="PS00063">
    <property type="entry name" value="ALDOKETO_REDUCTASE_3"/>
    <property type="match status" value="1"/>
</dbReference>
<comment type="caution">
    <text evidence="8">The sequence shown here is derived from an EMBL/GenBank/DDBJ whole genome shotgun (WGS) entry which is preliminary data.</text>
</comment>
<evidence type="ECO:0000256" key="6">
    <source>
        <dbReference type="PIRSR" id="PIRSR000097-3"/>
    </source>
</evidence>
<dbReference type="SUPFAM" id="SSF51430">
    <property type="entry name" value="NAD(P)-linked oxidoreductase"/>
    <property type="match status" value="1"/>
</dbReference>
<dbReference type="FunFam" id="3.20.20.100:FF:000015">
    <property type="entry name" value="Oxidoreductase, aldo/keto reductase family"/>
    <property type="match status" value="1"/>
</dbReference>
<evidence type="ECO:0000256" key="4">
    <source>
        <dbReference type="PIRSR" id="PIRSR000097-1"/>
    </source>
</evidence>
<dbReference type="AlphaFoldDB" id="A0A5J5K4B8"/>
<dbReference type="InterPro" id="IPR020471">
    <property type="entry name" value="AKR"/>
</dbReference>